<keyword evidence="4" id="KW-0808">Transferase</keyword>
<sequence>MNLSLLFLPVVWAVYMLLSRGAFLQLGVYWLVFSSLFFYSWWNPVYLLLIIISMVVNYSLGWMLGRTSSRSAGKLLLTLGVALNLAALGYFKYYDFFITNINFLFESQFPLMHLALPLAISFFTFQQIAYIVDAYRKETTEYSFLKYALFVSFFPQLIAGPIVHHKEMMVQVSNENRGLNFENIAKGLFVFGVGLFKKVVLADHFAVWASAGFDQTVELSFLEAWITLLSYTLQLYFDFSGYTDMAIGAALLFNIKLPLNFNSPYKAINIQDFWKRWHMTLTRFLTQYLYIPLGETETEQ</sequence>
<protein>
    <submittedName>
        <fullName evidence="10">Poly(Beta-D-mannuronate) O-acetylase</fullName>
    </submittedName>
</protein>
<evidence type="ECO:0000256" key="6">
    <source>
        <dbReference type="ARBA" id="ARBA00022989"/>
    </source>
</evidence>
<gene>
    <name evidence="10" type="ORF">JCM21738_787</name>
</gene>
<dbReference type="GO" id="GO:0042121">
    <property type="term" value="P:alginic acid biosynthetic process"/>
    <property type="evidence" value="ECO:0007669"/>
    <property type="project" value="InterPro"/>
</dbReference>
<keyword evidence="8" id="KW-0012">Acyltransferase</keyword>
<proteinExistence type="inferred from homology"/>
<dbReference type="InterPro" id="IPR024194">
    <property type="entry name" value="Ac/AlaTfrase_AlgI/DltB"/>
</dbReference>
<feature type="transmembrane region" description="Helical" evidence="9">
    <location>
        <begin position="72"/>
        <end position="91"/>
    </location>
</feature>
<evidence type="ECO:0000256" key="9">
    <source>
        <dbReference type="SAM" id="Phobius"/>
    </source>
</evidence>
<dbReference type="Proteomes" id="UP000018949">
    <property type="component" value="Unassembled WGS sequence"/>
</dbReference>
<dbReference type="AlphaFoldDB" id="W4RI32"/>
<feature type="transmembrane region" description="Helical" evidence="9">
    <location>
        <begin position="144"/>
        <end position="163"/>
    </location>
</feature>
<evidence type="ECO:0000256" key="8">
    <source>
        <dbReference type="ARBA" id="ARBA00023315"/>
    </source>
</evidence>
<dbReference type="EMBL" id="BAUW01000005">
    <property type="protein sequence ID" value="GAE44105.1"/>
    <property type="molecule type" value="Genomic_DNA"/>
</dbReference>
<dbReference type="InterPro" id="IPR028362">
    <property type="entry name" value="AlgI"/>
</dbReference>
<dbReference type="PIRSF" id="PIRSF016636">
    <property type="entry name" value="AlgI_DltB"/>
    <property type="match status" value="1"/>
</dbReference>
<keyword evidence="7 9" id="KW-0472">Membrane</keyword>
<dbReference type="PANTHER" id="PTHR13285:SF23">
    <property type="entry name" value="TEICHOIC ACID D-ALANYLTRANSFERASE"/>
    <property type="match status" value="1"/>
</dbReference>
<dbReference type="PIRSF" id="PIRSF500217">
    <property type="entry name" value="AlgI"/>
    <property type="match status" value="1"/>
</dbReference>
<evidence type="ECO:0000256" key="4">
    <source>
        <dbReference type="ARBA" id="ARBA00022679"/>
    </source>
</evidence>
<feature type="transmembrane region" description="Helical" evidence="9">
    <location>
        <begin position="45"/>
        <end position="65"/>
    </location>
</feature>
<comment type="caution">
    <text evidence="10">The sequence shown here is derived from an EMBL/GenBank/DDBJ whole genome shotgun (WGS) entry which is preliminary data.</text>
</comment>
<dbReference type="GO" id="GO:0005886">
    <property type="term" value="C:plasma membrane"/>
    <property type="evidence" value="ECO:0007669"/>
    <property type="project" value="UniProtKB-SubCell"/>
</dbReference>
<dbReference type="Pfam" id="PF03062">
    <property type="entry name" value="MBOAT"/>
    <property type="match status" value="1"/>
</dbReference>
<evidence type="ECO:0000256" key="7">
    <source>
        <dbReference type="ARBA" id="ARBA00023136"/>
    </source>
</evidence>
<evidence type="ECO:0000256" key="1">
    <source>
        <dbReference type="ARBA" id="ARBA00004651"/>
    </source>
</evidence>
<keyword evidence="5 9" id="KW-0812">Transmembrane</keyword>
<keyword evidence="11" id="KW-1185">Reference proteome</keyword>
<keyword evidence="6 9" id="KW-1133">Transmembrane helix</keyword>
<evidence type="ECO:0000256" key="3">
    <source>
        <dbReference type="ARBA" id="ARBA00022475"/>
    </source>
</evidence>
<organism evidence="10 11">
    <name type="scientific">Mesobacillus boroniphilus JCM 21738</name>
    <dbReference type="NCBI Taxonomy" id="1294265"/>
    <lineage>
        <taxon>Bacteria</taxon>
        <taxon>Bacillati</taxon>
        <taxon>Bacillota</taxon>
        <taxon>Bacilli</taxon>
        <taxon>Bacillales</taxon>
        <taxon>Bacillaceae</taxon>
        <taxon>Mesobacillus</taxon>
    </lineage>
</organism>
<name>W4RI32_9BACI</name>
<evidence type="ECO:0000313" key="11">
    <source>
        <dbReference type="Proteomes" id="UP000018949"/>
    </source>
</evidence>
<comment type="similarity">
    <text evidence="2">Belongs to the membrane-bound acyltransferase family.</text>
</comment>
<evidence type="ECO:0000256" key="2">
    <source>
        <dbReference type="ARBA" id="ARBA00010323"/>
    </source>
</evidence>
<comment type="subcellular location">
    <subcellularLocation>
        <location evidence="1">Cell membrane</location>
        <topology evidence="1">Multi-pass membrane protein</topology>
    </subcellularLocation>
</comment>
<accession>W4RI32</accession>
<dbReference type="eggNOG" id="COG1696">
    <property type="taxonomic scope" value="Bacteria"/>
</dbReference>
<dbReference type="PANTHER" id="PTHR13285">
    <property type="entry name" value="ACYLTRANSFERASE"/>
    <property type="match status" value="1"/>
</dbReference>
<keyword evidence="3" id="KW-1003">Cell membrane</keyword>
<reference evidence="10 11" key="1">
    <citation type="submission" date="2013-12" db="EMBL/GenBank/DDBJ databases">
        <title>NBRP : Genome information of microbial organism related human and environment.</title>
        <authorList>
            <person name="Hattori M."/>
            <person name="Oshima K."/>
            <person name="Inaba H."/>
            <person name="Suda W."/>
            <person name="Sakamoto M."/>
            <person name="Iino T."/>
            <person name="Kitahara M."/>
            <person name="Oshida Y."/>
            <person name="Iida T."/>
            <person name="Kudo T."/>
            <person name="Itoh T."/>
            <person name="Ahmed I."/>
            <person name="Ohkuma M."/>
        </authorList>
    </citation>
    <scope>NUCLEOTIDE SEQUENCE [LARGE SCALE GENOMIC DNA]</scope>
    <source>
        <strain evidence="10 11">JCM 21738</strain>
    </source>
</reference>
<dbReference type="InterPro" id="IPR004299">
    <property type="entry name" value="MBOAT_fam"/>
</dbReference>
<evidence type="ECO:0000313" key="10">
    <source>
        <dbReference type="EMBL" id="GAE44105.1"/>
    </source>
</evidence>
<feature type="transmembrane region" description="Helical" evidence="9">
    <location>
        <begin position="111"/>
        <end position="132"/>
    </location>
</feature>
<dbReference type="GO" id="GO:0016746">
    <property type="term" value="F:acyltransferase activity"/>
    <property type="evidence" value="ECO:0007669"/>
    <property type="project" value="UniProtKB-KW"/>
</dbReference>
<evidence type="ECO:0000256" key="5">
    <source>
        <dbReference type="ARBA" id="ARBA00022692"/>
    </source>
</evidence>
<dbReference type="InterPro" id="IPR051085">
    <property type="entry name" value="MB_O-acyltransferase"/>
</dbReference>